<dbReference type="EMBL" id="RBVA01000133">
    <property type="protein sequence ID" value="RMW09874.1"/>
    <property type="molecule type" value="Genomic_DNA"/>
</dbReference>
<proteinExistence type="predicted"/>
<dbReference type="AlphaFoldDB" id="A0A3M6HYC5"/>
<dbReference type="Gene3D" id="3.10.450.50">
    <property type="match status" value="1"/>
</dbReference>
<protein>
    <submittedName>
        <fullName evidence="1">Uncharacterized protein</fullName>
    </submittedName>
</protein>
<evidence type="ECO:0000313" key="2">
    <source>
        <dbReference type="Proteomes" id="UP000271531"/>
    </source>
</evidence>
<accession>A0A3M6HYC5</accession>
<dbReference type="SUPFAM" id="SSF54427">
    <property type="entry name" value="NTF2-like"/>
    <property type="match status" value="1"/>
</dbReference>
<gene>
    <name evidence="1" type="ORF">ALP03_00052</name>
</gene>
<evidence type="ECO:0000313" key="1">
    <source>
        <dbReference type="EMBL" id="RMW09874.1"/>
    </source>
</evidence>
<sequence>MSQYITEVIDLHILIEALFARAEGSSAALMQHFDSSFTMVTTTGFAISVEQVSALFNSQIDKQLGLQIEVSNVVLLAEWENGAAVSYCETHQAPGQPPALPLFNGTVQPGARKAGMAPSSGNHLYITSFQGQPAG</sequence>
<dbReference type="InterPro" id="IPR032710">
    <property type="entry name" value="NTF2-like_dom_sf"/>
</dbReference>
<reference evidence="1 2" key="1">
    <citation type="submission" date="2018-08" db="EMBL/GenBank/DDBJ databases">
        <title>Recombination of ecologically and evolutionarily significant loci maintains genetic cohesion in the Pseudomonas syringae species complex.</title>
        <authorList>
            <person name="Dillon M."/>
            <person name="Thakur S."/>
            <person name="Almeida R.N.D."/>
            <person name="Weir B.S."/>
            <person name="Guttman D.S."/>
        </authorList>
    </citation>
    <scope>NUCLEOTIDE SEQUENCE [LARGE SCALE GENOMIC DNA]</scope>
    <source>
        <strain evidence="1 2">ICMP 4525</strain>
    </source>
</reference>
<organism evidence="1 2">
    <name type="scientific">Pseudomonas amygdali pv. tabaci</name>
    <name type="common">Pseudomonas syringae pv. tabaci</name>
    <dbReference type="NCBI Taxonomy" id="322"/>
    <lineage>
        <taxon>Bacteria</taxon>
        <taxon>Pseudomonadati</taxon>
        <taxon>Pseudomonadota</taxon>
        <taxon>Gammaproteobacteria</taxon>
        <taxon>Pseudomonadales</taxon>
        <taxon>Pseudomonadaceae</taxon>
        <taxon>Pseudomonas</taxon>
        <taxon>Pseudomonas amygdali</taxon>
    </lineage>
</organism>
<comment type="caution">
    <text evidence="1">The sequence shown here is derived from an EMBL/GenBank/DDBJ whole genome shotgun (WGS) entry which is preliminary data.</text>
</comment>
<name>A0A3M6HYC5_PSEAJ</name>
<dbReference type="Proteomes" id="UP000271531">
    <property type="component" value="Unassembled WGS sequence"/>
</dbReference>